<evidence type="ECO:0000313" key="4">
    <source>
        <dbReference type="Proteomes" id="UP000286598"/>
    </source>
</evidence>
<feature type="transmembrane region" description="Helical" evidence="1">
    <location>
        <begin position="98"/>
        <end position="121"/>
    </location>
</feature>
<evidence type="ECO:0000259" key="2">
    <source>
        <dbReference type="Pfam" id="PF01757"/>
    </source>
</evidence>
<evidence type="ECO:0000256" key="1">
    <source>
        <dbReference type="SAM" id="Phobius"/>
    </source>
</evidence>
<dbReference type="OrthoDB" id="1082824at2"/>
<feature type="transmembrane region" description="Helical" evidence="1">
    <location>
        <begin position="257"/>
        <end position="277"/>
    </location>
</feature>
<dbReference type="InterPro" id="IPR002656">
    <property type="entry name" value="Acyl_transf_3_dom"/>
</dbReference>
<feature type="transmembrane region" description="Helical" evidence="1">
    <location>
        <begin position="12"/>
        <end position="29"/>
    </location>
</feature>
<dbReference type="EMBL" id="QRNO01000014">
    <property type="protein sequence ID" value="RHK51613.1"/>
    <property type="molecule type" value="Genomic_DNA"/>
</dbReference>
<proteinExistence type="predicted"/>
<organism evidence="3 4">
    <name type="scientific">Leyella stercorea</name>
    <dbReference type="NCBI Taxonomy" id="363265"/>
    <lineage>
        <taxon>Bacteria</taxon>
        <taxon>Pseudomonadati</taxon>
        <taxon>Bacteroidota</taxon>
        <taxon>Bacteroidia</taxon>
        <taxon>Bacteroidales</taxon>
        <taxon>Prevotellaceae</taxon>
        <taxon>Leyella</taxon>
    </lineage>
</organism>
<dbReference type="Proteomes" id="UP000286598">
    <property type="component" value="Unassembled WGS sequence"/>
</dbReference>
<dbReference type="Pfam" id="PF01757">
    <property type="entry name" value="Acyl_transf_3"/>
    <property type="match status" value="1"/>
</dbReference>
<feature type="transmembrane region" description="Helical" evidence="1">
    <location>
        <begin position="57"/>
        <end position="78"/>
    </location>
</feature>
<evidence type="ECO:0000313" key="3">
    <source>
        <dbReference type="EMBL" id="RHK51613.1"/>
    </source>
</evidence>
<keyword evidence="1" id="KW-0812">Transmembrane</keyword>
<gene>
    <name evidence="3" type="ORF">DW060_04315</name>
</gene>
<feature type="transmembrane region" description="Helical" evidence="1">
    <location>
        <begin position="284"/>
        <end position="304"/>
    </location>
</feature>
<sequence length="355" mass="39767">MKARNARIDTLRVVAMLMIICGHFIYHGMRHVGLQESTGVPFADNAVGRMNFVMAQFLGYACNIATNIYFMITGYFLVKPRTLSYAVSKSWKLWRTIVFYTLSVYAVLCATGALDFSVSQLIEQLMPIYSRKYWFMSNYIVVLLLSPFVSKALDALAKKEYQGLLLVLLLLNFAEGSWGYGGIFSGGMSVVFCLSLFALGGYLKKFPLPAFRFDHVAYLVGYLSICLFFTLNSYVGQLGVFGDADTLLNIRALANNSVPLLSSVCFFLVFASGRWSVPNGVSRLAVGCSPYIMAVYLIHDNVYLRPLLWDGVVRPLNYVNSCWFLPYCVAVVVAVFVLCLSVEYVRQKVVSLIKK</sequence>
<feature type="transmembrane region" description="Helical" evidence="1">
    <location>
        <begin position="215"/>
        <end position="237"/>
    </location>
</feature>
<name>A0A415GP41_9BACT</name>
<keyword evidence="1" id="KW-1133">Transmembrane helix</keyword>
<comment type="caution">
    <text evidence="3">The sequence shown here is derived from an EMBL/GenBank/DDBJ whole genome shotgun (WGS) entry which is preliminary data.</text>
</comment>
<keyword evidence="1" id="KW-0472">Membrane</keyword>
<feature type="transmembrane region" description="Helical" evidence="1">
    <location>
        <begin position="324"/>
        <end position="345"/>
    </location>
</feature>
<feature type="transmembrane region" description="Helical" evidence="1">
    <location>
        <begin position="161"/>
        <end position="180"/>
    </location>
</feature>
<feature type="domain" description="Acyltransferase 3" evidence="2">
    <location>
        <begin position="6"/>
        <end position="338"/>
    </location>
</feature>
<dbReference type="AlphaFoldDB" id="A0A415GP41"/>
<dbReference type="GO" id="GO:0016747">
    <property type="term" value="F:acyltransferase activity, transferring groups other than amino-acyl groups"/>
    <property type="evidence" value="ECO:0007669"/>
    <property type="project" value="InterPro"/>
</dbReference>
<keyword evidence="4" id="KW-1185">Reference proteome</keyword>
<accession>A0A415GP41</accession>
<reference evidence="3 4" key="1">
    <citation type="submission" date="2018-08" db="EMBL/GenBank/DDBJ databases">
        <title>A genome reference for cultivated species of the human gut microbiota.</title>
        <authorList>
            <person name="Zou Y."/>
            <person name="Xue W."/>
            <person name="Luo G."/>
        </authorList>
    </citation>
    <scope>NUCLEOTIDE SEQUENCE [LARGE SCALE GENOMIC DNA]</scope>
    <source>
        <strain evidence="3 4">AF42-9</strain>
    </source>
</reference>
<protein>
    <recommendedName>
        <fullName evidence="2">Acyltransferase 3 domain-containing protein</fullName>
    </recommendedName>
</protein>
<feature type="transmembrane region" description="Helical" evidence="1">
    <location>
        <begin position="186"/>
        <end position="203"/>
    </location>
</feature>
<feature type="transmembrane region" description="Helical" evidence="1">
    <location>
        <begin position="133"/>
        <end position="149"/>
    </location>
</feature>